<dbReference type="AlphaFoldDB" id="A0A1H4H4I2"/>
<keyword evidence="3" id="KW-1185">Reference proteome</keyword>
<keyword evidence="1" id="KW-0812">Transmembrane</keyword>
<evidence type="ECO:0000313" key="3">
    <source>
        <dbReference type="Proteomes" id="UP000198584"/>
    </source>
</evidence>
<proteinExistence type="predicted"/>
<accession>A0A1H4H4I2</accession>
<sequence length="90" mass="10339">MGIILMFMLLASVTPFLFLQLKKTVFALVQTILLVGMWLYFFEVVFQAAPAAFSIPWIMFYASLFVAEVGWVMFIIRLIKTSSTVQESFQ</sequence>
<dbReference type="EMBL" id="FNQR01000022">
    <property type="protein sequence ID" value="SEB16727.1"/>
    <property type="molecule type" value="Genomic_DNA"/>
</dbReference>
<evidence type="ECO:0000256" key="1">
    <source>
        <dbReference type="SAM" id="Phobius"/>
    </source>
</evidence>
<protein>
    <submittedName>
        <fullName evidence="2">Uncharacterized protein</fullName>
    </submittedName>
</protein>
<keyword evidence="1" id="KW-0472">Membrane</keyword>
<evidence type="ECO:0000313" key="2">
    <source>
        <dbReference type="EMBL" id="SEB16727.1"/>
    </source>
</evidence>
<organism evidence="2 3">
    <name type="scientific">Thalassobacillus cyri</name>
    <dbReference type="NCBI Taxonomy" id="571932"/>
    <lineage>
        <taxon>Bacteria</taxon>
        <taxon>Bacillati</taxon>
        <taxon>Bacillota</taxon>
        <taxon>Bacilli</taxon>
        <taxon>Bacillales</taxon>
        <taxon>Bacillaceae</taxon>
        <taxon>Thalassobacillus</taxon>
    </lineage>
</organism>
<reference evidence="2 3" key="1">
    <citation type="submission" date="2016-10" db="EMBL/GenBank/DDBJ databases">
        <authorList>
            <person name="de Groot N.N."/>
        </authorList>
    </citation>
    <scope>NUCLEOTIDE SEQUENCE [LARGE SCALE GENOMIC DNA]</scope>
    <source>
        <strain evidence="2 3">CCM7597</strain>
    </source>
</reference>
<dbReference type="RefSeq" id="WP_093046570.1">
    <property type="nucleotide sequence ID" value="NZ_FNQR01000022.1"/>
</dbReference>
<dbReference type="Proteomes" id="UP000198584">
    <property type="component" value="Unassembled WGS sequence"/>
</dbReference>
<dbReference type="OrthoDB" id="2967728at2"/>
<keyword evidence="1" id="KW-1133">Transmembrane helix</keyword>
<gene>
    <name evidence="2" type="ORF">SAMN05421743_12259</name>
</gene>
<name>A0A1H4H4I2_9BACI</name>
<feature type="transmembrane region" description="Helical" evidence="1">
    <location>
        <begin position="51"/>
        <end position="76"/>
    </location>
</feature>